<evidence type="ECO:0000256" key="2">
    <source>
        <dbReference type="SAM" id="SignalP"/>
    </source>
</evidence>
<keyword evidence="1" id="KW-0472">Membrane</keyword>
<dbReference type="EMBL" id="JOJP01000001">
    <property type="protein sequence ID" value="KEI70197.1"/>
    <property type="molecule type" value="Genomic_DNA"/>
</dbReference>
<keyword evidence="4" id="KW-1185">Reference proteome</keyword>
<comment type="caution">
    <text evidence="3">The sequence shown here is derived from an EMBL/GenBank/DDBJ whole genome shotgun (WGS) entry which is preliminary data.</text>
</comment>
<dbReference type="Proteomes" id="UP000027997">
    <property type="component" value="Unassembled WGS sequence"/>
</dbReference>
<dbReference type="eggNOG" id="COG2370">
    <property type="taxonomic scope" value="Bacteria"/>
</dbReference>
<sequence>MKHGVLLISLLLMLVGKASAHPMAPGLWVMNEQSPGHYLVIWKTSLKPMPGISPAPILPEGCISDGQLSGSKEGTGNVVQWTTDCSSIERIGSEYRVEGLDGSPSGVLFRMKTLDGNSYHRMLSSDDPSITIEQAPGALEVMWTYVVSGFDHLLSGLDHVFFVIMLTLLVGWGRQLFWTITLFTLGHSVTLSLTALGYVNFPVMLVESIIALSIVVAAAEVIRSDKSSLFRRHPWLMSGGFGLLHGMGFAGVLSEFGLPQNDIPLALAAFNIGIEVGQLLVIAAFMVLWKGLLMVKSDWSQWSQKLAKLLPAYTIGAVAALWFWQRTGIEPLLAG</sequence>
<gene>
    <name evidence="3" type="ORF">GV64_05065</name>
</gene>
<feature type="transmembrane region" description="Helical" evidence="1">
    <location>
        <begin position="177"/>
        <end position="198"/>
    </location>
</feature>
<dbReference type="Pfam" id="PF13795">
    <property type="entry name" value="HupE_UreJ_2"/>
    <property type="match status" value="1"/>
</dbReference>
<proteinExistence type="predicted"/>
<keyword evidence="2" id="KW-0732">Signal</keyword>
<keyword evidence="1" id="KW-1133">Transmembrane helix</keyword>
<feature type="transmembrane region" description="Helical" evidence="1">
    <location>
        <begin position="204"/>
        <end position="222"/>
    </location>
</feature>
<accession>A0A081K7S1</accession>
<protein>
    <recommendedName>
        <fullName evidence="5">HupE / UreJ protein</fullName>
    </recommendedName>
</protein>
<dbReference type="RefSeq" id="WP_020584048.1">
    <property type="nucleotide sequence ID" value="NZ_JOJP01000001.1"/>
</dbReference>
<evidence type="ECO:0000313" key="3">
    <source>
        <dbReference type="EMBL" id="KEI70197.1"/>
    </source>
</evidence>
<feature type="transmembrane region" description="Helical" evidence="1">
    <location>
        <begin position="152"/>
        <end position="170"/>
    </location>
</feature>
<dbReference type="STRING" id="305900.GV64_05065"/>
<evidence type="ECO:0008006" key="5">
    <source>
        <dbReference type="Google" id="ProtNLM"/>
    </source>
</evidence>
<feature type="transmembrane region" description="Helical" evidence="1">
    <location>
        <begin position="265"/>
        <end position="289"/>
    </location>
</feature>
<organism evidence="3 4">
    <name type="scientific">Endozoicomonas elysicola</name>
    <dbReference type="NCBI Taxonomy" id="305900"/>
    <lineage>
        <taxon>Bacteria</taxon>
        <taxon>Pseudomonadati</taxon>
        <taxon>Pseudomonadota</taxon>
        <taxon>Gammaproteobacteria</taxon>
        <taxon>Oceanospirillales</taxon>
        <taxon>Endozoicomonadaceae</taxon>
        <taxon>Endozoicomonas</taxon>
    </lineage>
</organism>
<evidence type="ECO:0000313" key="4">
    <source>
        <dbReference type="Proteomes" id="UP000027997"/>
    </source>
</evidence>
<evidence type="ECO:0000256" key="1">
    <source>
        <dbReference type="SAM" id="Phobius"/>
    </source>
</evidence>
<name>A0A081K7S1_9GAMM</name>
<feature type="transmembrane region" description="Helical" evidence="1">
    <location>
        <begin position="309"/>
        <end position="325"/>
    </location>
</feature>
<feature type="chain" id="PRO_5001758785" description="HupE / UreJ protein" evidence="2">
    <location>
        <begin position="21"/>
        <end position="335"/>
    </location>
</feature>
<feature type="transmembrane region" description="Helical" evidence="1">
    <location>
        <begin position="234"/>
        <end position="253"/>
    </location>
</feature>
<dbReference type="AlphaFoldDB" id="A0A081K7S1"/>
<feature type="signal peptide" evidence="2">
    <location>
        <begin position="1"/>
        <end position="20"/>
    </location>
</feature>
<dbReference type="InterPro" id="IPR032809">
    <property type="entry name" value="Put_HupE_UreJ"/>
</dbReference>
<reference evidence="3 4" key="1">
    <citation type="submission" date="2014-06" db="EMBL/GenBank/DDBJ databases">
        <title>Whole Genome Sequences of Three Symbiotic Endozoicomonas Bacteria.</title>
        <authorList>
            <person name="Neave M.J."/>
            <person name="Apprill A."/>
            <person name="Voolstra C.R."/>
        </authorList>
    </citation>
    <scope>NUCLEOTIDE SEQUENCE [LARGE SCALE GENOMIC DNA]</scope>
    <source>
        <strain evidence="3 4">DSM 22380</strain>
    </source>
</reference>
<keyword evidence="1" id="KW-0812">Transmembrane</keyword>